<proteinExistence type="predicted"/>
<organism evidence="1">
    <name type="scientific">uncultured Thiotrichaceae bacterium</name>
    <dbReference type="NCBI Taxonomy" id="298394"/>
    <lineage>
        <taxon>Bacteria</taxon>
        <taxon>Pseudomonadati</taxon>
        <taxon>Pseudomonadota</taxon>
        <taxon>Gammaproteobacteria</taxon>
        <taxon>Thiotrichales</taxon>
        <taxon>Thiotrichaceae</taxon>
        <taxon>environmental samples</taxon>
    </lineage>
</organism>
<dbReference type="AlphaFoldDB" id="A0A6S6UF72"/>
<sequence>MRLSTRGMSALSINGVTASIDKHVLRQIFLNDQQKNMINIITFYT</sequence>
<reference evidence="1" key="1">
    <citation type="submission" date="2020-01" db="EMBL/GenBank/DDBJ databases">
        <authorList>
            <person name="Meier V. D."/>
            <person name="Meier V D."/>
        </authorList>
    </citation>
    <scope>NUCLEOTIDE SEQUENCE</scope>
    <source>
        <strain evidence="1">HLG_WM_MAG_07</strain>
    </source>
</reference>
<protein>
    <submittedName>
        <fullName evidence="1">Uncharacterized protein</fullName>
    </submittedName>
</protein>
<evidence type="ECO:0000313" key="1">
    <source>
        <dbReference type="EMBL" id="CAA6826496.1"/>
    </source>
</evidence>
<dbReference type="EMBL" id="CACVAY010000134">
    <property type="protein sequence ID" value="CAA6826496.1"/>
    <property type="molecule type" value="Genomic_DNA"/>
</dbReference>
<gene>
    <name evidence="1" type="ORF">HELGO_WM24677</name>
</gene>
<name>A0A6S6UF72_9GAMM</name>
<accession>A0A6S6UF72</accession>